<feature type="domain" description="C-type lectin" evidence="1">
    <location>
        <begin position="31"/>
        <end position="130"/>
    </location>
</feature>
<keyword evidence="3" id="KW-1185">Reference proteome</keyword>
<reference evidence="2" key="4">
    <citation type="submission" date="2025-08" db="UniProtKB">
        <authorList>
            <consortium name="Ensembl"/>
        </authorList>
    </citation>
    <scope>IDENTIFICATION</scope>
</reference>
<dbReference type="PROSITE" id="PS50041">
    <property type="entry name" value="C_TYPE_LECTIN_2"/>
    <property type="match status" value="2"/>
</dbReference>
<reference evidence="2" key="3">
    <citation type="submission" date="2020-05" db="EMBL/GenBank/DDBJ databases">
        <title>Electrophorus electricus (electric eel) genome, fEleEle1, primary haplotype.</title>
        <authorList>
            <person name="Myers G."/>
            <person name="Meyer A."/>
            <person name="Fedrigo O."/>
            <person name="Formenti G."/>
            <person name="Rhie A."/>
            <person name="Tracey A."/>
            <person name="Sims Y."/>
            <person name="Jarvis E.D."/>
        </authorList>
    </citation>
    <scope>NUCLEOTIDE SEQUENCE [LARGE SCALE GENOMIC DNA]</scope>
</reference>
<dbReference type="Proteomes" id="UP000314983">
    <property type="component" value="Chromosome 7"/>
</dbReference>
<dbReference type="PANTHER" id="PTHR45784">
    <property type="entry name" value="C-TYPE LECTIN DOMAIN FAMILY 20 MEMBER A-RELATED"/>
    <property type="match status" value="1"/>
</dbReference>
<dbReference type="Gene3D" id="3.10.100.10">
    <property type="entry name" value="Mannose-Binding Protein A, subunit A"/>
    <property type="match status" value="2"/>
</dbReference>
<dbReference type="InterPro" id="IPR016186">
    <property type="entry name" value="C-type_lectin-like/link_sf"/>
</dbReference>
<dbReference type="Ensembl" id="ENSEEET00000010790.2">
    <property type="protein sequence ID" value="ENSEEEP00000010667.2"/>
    <property type="gene ID" value="ENSEEEG00000005404.2"/>
</dbReference>
<proteinExistence type="predicted"/>
<evidence type="ECO:0000313" key="3">
    <source>
        <dbReference type="Proteomes" id="UP000314983"/>
    </source>
</evidence>
<dbReference type="SUPFAM" id="SSF56436">
    <property type="entry name" value="C-type lectin-like"/>
    <property type="match status" value="2"/>
</dbReference>
<dbReference type="OMA" id="HYINTAM"/>
<feature type="domain" description="C-type lectin" evidence="1">
    <location>
        <begin position="131"/>
        <end position="231"/>
    </location>
</feature>
<accession>A0A4W4EEZ8</accession>
<dbReference type="AlphaFoldDB" id="A0A4W4EEZ8"/>
<dbReference type="GeneTree" id="ENSGT00980000198939"/>
<name>A0A4W4EEZ8_ELEEL</name>
<sequence>MLLDQKCSIFTCLSVMSSSPRRQFIYVGLSMSWMEAQSYCRDQYVDLVTLNDMGDVELLKVYTKSTSDTWIGLKRAPQLSWGWSAGENTLLDYSAWDEGEPGNSSLPNRLCGAMCFGSWSSLNCSTPLNFCMFVSVCSWPDAQVFCRNSYTDLATIGSPLEQTQVSSLLTTADTVWVGLFADSWVWSDEGSSSFRYWKTDNMQSLSDTSDCAVMDLSLFGTWTNLSCNKKKKKNYLNN</sequence>
<dbReference type="SMART" id="SM00034">
    <property type="entry name" value="CLECT"/>
    <property type="match status" value="2"/>
</dbReference>
<reference evidence="3" key="1">
    <citation type="journal article" date="2014" name="Science">
        <title>Nonhuman genetics. Genomic basis for the convergent evolution of electric organs.</title>
        <authorList>
            <person name="Gallant J.R."/>
            <person name="Traeger L.L."/>
            <person name="Volkening J.D."/>
            <person name="Moffett H."/>
            <person name="Chen P.H."/>
            <person name="Novina C.D."/>
            <person name="Phillips G.N.Jr."/>
            <person name="Anand R."/>
            <person name="Wells G.B."/>
            <person name="Pinch M."/>
            <person name="Guth R."/>
            <person name="Unguez G.A."/>
            <person name="Albert J.S."/>
            <person name="Zakon H.H."/>
            <person name="Samanta M.P."/>
            <person name="Sussman M.R."/>
        </authorList>
    </citation>
    <scope>NUCLEOTIDE SEQUENCE [LARGE SCALE GENOMIC DNA]</scope>
</reference>
<reference evidence="3" key="2">
    <citation type="journal article" date="2017" name="Sci. Adv.">
        <title>A tail of two voltages: Proteomic comparison of the three electric organs of the electric eel.</title>
        <authorList>
            <person name="Traeger L.L."/>
            <person name="Sabat G."/>
            <person name="Barrett-Wilt G.A."/>
            <person name="Wells G.B."/>
            <person name="Sussman M.R."/>
        </authorList>
    </citation>
    <scope>NUCLEOTIDE SEQUENCE [LARGE SCALE GENOMIC DNA]</scope>
</reference>
<dbReference type="InterPro" id="IPR001304">
    <property type="entry name" value="C-type_lectin-like"/>
</dbReference>
<dbReference type="PANTHER" id="PTHR45784:SF3">
    <property type="entry name" value="C-TYPE LECTIN DOMAIN FAMILY 4 MEMBER K-LIKE-RELATED"/>
    <property type="match status" value="1"/>
</dbReference>
<protein>
    <recommendedName>
        <fullName evidence="1">C-type lectin domain-containing protein</fullName>
    </recommendedName>
</protein>
<dbReference type="Pfam" id="PF00059">
    <property type="entry name" value="Lectin_C"/>
    <property type="match status" value="2"/>
</dbReference>
<evidence type="ECO:0000259" key="1">
    <source>
        <dbReference type="PROSITE" id="PS50041"/>
    </source>
</evidence>
<organism evidence="2 3">
    <name type="scientific">Electrophorus electricus</name>
    <name type="common">Electric eel</name>
    <name type="synonym">Gymnotus electricus</name>
    <dbReference type="NCBI Taxonomy" id="8005"/>
    <lineage>
        <taxon>Eukaryota</taxon>
        <taxon>Metazoa</taxon>
        <taxon>Chordata</taxon>
        <taxon>Craniata</taxon>
        <taxon>Vertebrata</taxon>
        <taxon>Euteleostomi</taxon>
        <taxon>Actinopterygii</taxon>
        <taxon>Neopterygii</taxon>
        <taxon>Teleostei</taxon>
        <taxon>Ostariophysi</taxon>
        <taxon>Gymnotiformes</taxon>
        <taxon>Gymnotoidei</taxon>
        <taxon>Gymnotidae</taxon>
        <taxon>Electrophorus</taxon>
    </lineage>
</organism>
<reference evidence="2" key="5">
    <citation type="submission" date="2025-09" db="UniProtKB">
        <authorList>
            <consortium name="Ensembl"/>
        </authorList>
    </citation>
    <scope>IDENTIFICATION</scope>
</reference>
<dbReference type="InterPro" id="IPR016187">
    <property type="entry name" value="CTDL_fold"/>
</dbReference>
<evidence type="ECO:0000313" key="2">
    <source>
        <dbReference type="Ensembl" id="ENSEEEP00000010667.2"/>
    </source>
</evidence>